<feature type="domain" description="N-acetyltransferase" evidence="2">
    <location>
        <begin position="11"/>
        <end position="171"/>
    </location>
</feature>
<dbReference type="Proteomes" id="UP000033651">
    <property type="component" value="Unassembled WGS sequence"/>
</dbReference>
<dbReference type="InterPro" id="IPR051531">
    <property type="entry name" value="N-acetyltransferase"/>
</dbReference>
<dbReference type="OrthoDB" id="9801656at2"/>
<dbReference type="AlphaFoldDB" id="A0A0F3K927"/>
<dbReference type="Pfam" id="PF13302">
    <property type="entry name" value="Acetyltransf_3"/>
    <property type="match status" value="1"/>
</dbReference>
<dbReference type="SUPFAM" id="SSF55729">
    <property type="entry name" value="Acyl-CoA N-acyltransferases (Nat)"/>
    <property type="match status" value="1"/>
</dbReference>
<dbReference type="RefSeq" id="WP_045830887.1">
    <property type="nucleotide sequence ID" value="NZ_JZRB01000046.1"/>
</dbReference>
<dbReference type="InterPro" id="IPR016181">
    <property type="entry name" value="Acyl_CoA_acyltransferase"/>
</dbReference>
<sequence length="179" mass="19996">MHGPRIETDRLILRPTAPEDFDAWAECLADPVVTRFLGGPQPRALAWRNFMTMAGSWAILGFGMFSVIERDTGRWLGRLGPWQPEGWPGHEIGWGLVQGAWGKGYALEGAAASMDWAFEHLPWAEVIHSINPENIASIALAEKLGSTRLGPGTLPAPFEGDRVDLWGQTREQWLARRRR</sequence>
<comment type="caution">
    <text evidence="3">The sequence shown here is derived from an EMBL/GenBank/DDBJ whole genome shotgun (WGS) entry which is preliminary data.</text>
</comment>
<accession>A0A0F3K927</accession>
<dbReference type="InterPro" id="IPR000182">
    <property type="entry name" value="GNAT_dom"/>
</dbReference>
<dbReference type="PATRIC" id="fig|345309.4.peg.3247"/>
<proteinExistence type="predicted"/>
<evidence type="ECO:0000313" key="4">
    <source>
        <dbReference type="Proteomes" id="UP000033651"/>
    </source>
</evidence>
<keyword evidence="1" id="KW-0812">Transmembrane</keyword>
<feature type="transmembrane region" description="Helical" evidence="1">
    <location>
        <begin position="50"/>
        <end position="68"/>
    </location>
</feature>
<reference evidence="3 4" key="1">
    <citation type="submission" date="2015-03" db="EMBL/GenBank/DDBJ databases">
        <title>Draft genome sequence of Luteibacter yeojuensis strain SU11.</title>
        <authorList>
            <person name="Sulaiman J."/>
            <person name="Priya K."/>
            <person name="Chan K.-G."/>
        </authorList>
    </citation>
    <scope>NUCLEOTIDE SEQUENCE [LARGE SCALE GENOMIC DNA]</scope>
    <source>
        <strain evidence="3 4">SU11</strain>
    </source>
</reference>
<evidence type="ECO:0000259" key="2">
    <source>
        <dbReference type="PROSITE" id="PS51186"/>
    </source>
</evidence>
<dbReference type="Gene3D" id="3.40.630.30">
    <property type="match status" value="1"/>
</dbReference>
<protein>
    <submittedName>
        <fullName evidence="3">Acetyltransferase</fullName>
    </submittedName>
</protein>
<keyword evidence="3" id="KW-0808">Transferase</keyword>
<dbReference type="GO" id="GO:0016747">
    <property type="term" value="F:acyltransferase activity, transferring groups other than amino-acyl groups"/>
    <property type="evidence" value="ECO:0007669"/>
    <property type="project" value="InterPro"/>
</dbReference>
<name>A0A0F3K927_9GAMM</name>
<dbReference type="PROSITE" id="PS51186">
    <property type="entry name" value="GNAT"/>
    <property type="match status" value="1"/>
</dbReference>
<keyword evidence="1" id="KW-0472">Membrane</keyword>
<dbReference type="EMBL" id="JZRB01000046">
    <property type="protein sequence ID" value="KJV27733.1"/>
    <property type="molecule type" value="Genomic_DNA"/>
</dbReference>
<gene>
    <name evidence="3" type="ORF">VI08_17325</name>
</gene>
<dbReference type="PANTHER" id="PTHR43792:SF1">
    <property type="entry name" value="N-ACETYLTRANSFERASE DOMAIN-CONTAINING PROTEIN"/>
    <property type="match status" value="1"/>
</dbReference>
<evidence type="ECO:0000256" key="1">
    <source>
        <dbReference type="SAM" id="Phobius"/>
    </source>
</evidence>
<evidence type="ECO:0000313" key="3">
    <source>
        <dbReference type="EMBL" id="KJV27733.1"/>
    </source>
</evidence>
<organism evidence="3 4">
    <name type="scientific">Luteibacter yeojuensis</name>
    <dbReference type="NCBI Taxonomy" id="345309"/>
    <lineage>
        <taxon>Bacteria</taxon>
        <taxon>Pseudomonadati</taxon>
        <taxon>Pseudomonadota</taxon>
        <taxon>Gammaproteobacteria</taxon>
        <taxon>Lysobacterales</taxon>
        <taxon>Rhodanobacteraceae</taxon>
        <taxon>Luteibacter</taxon>
    </lineage>
</organism>
<dbReference type="PANTHER" id="PTHR43792">
    <property type="entry name" value="GNAT FAMILY, PUTATIVE (AFU_ORTHOLOGUE AFUA_3G00765)-RELATED-RELATED"/>
    <property type="match status" value="1"/>
</dbReference>
<keyword evidence="4" id="KW-1185">Reference proteome</keyword>
<keyword evidence="1" id="KW-1133">Transmembrane helix</keyword>